<proteinExistence type="predicted"/>
<comment type="caution">
    <text evidence="1">The sequence shown here is derived from an EMBL/GenBank/DDBJ whole genome shotgun (WGS) entry which is preliminary data.</text>
</comment>
<evidence type="ECO:0000313" key="2">
    <source>
        <dbReference type="Proteomes" id="UP000055048"/>
    </source>
</evidence>
<sequence length="91" mass="10815">MDEIGQFLQRIVEKKNPSNLPTFTDDHFMLESKQWSCPTIFLVWSIQSWSKLRQDSMIMSTRRLERSSLVFSLWTWTSRCCNCFSSSSIRL</sequence>
<keyword evidence="2" id="KW-1185">Reference proteome</keyword>
<organism evidence="1 2">
    <name type="scientific">Trichinella murrelli</name>
    <dbReference type="NCBI Taxonomy" id="144512"/>
    <lineage>
        <taxon>Eukaryota</taxon>
        <taxon>Metazoa</taxon>
        <taxon>Ecdysozoa</taxon>
        <taxon>Nematoda</taxon>
        <taxon>Enoplea</taxon>
        <taxon>Dorylaimia</taxon>
        <taxon>Trichinellida</taxon>
        <taxon>Trichinellidae</taxon>
        <taxon>Trichinella</taxon>
    </lineage>
</organism>
<dbReference type="AlphaFoldDB" id="A0A0V0U2C9"/>
<dbReference type="Proteomes" id="UP000055048">
    <property type="component" value="Unassembled WGS sequence"/>
</dbReference>
<gene>
    <name evidence="1" type="ORF">T05_14234</name>
</gene>
<evidence type="ECO:0000313" key="1">
    <source>
        <dbReference type="EMBL" id="KRX45417.1"/>
    </source>
</evidence>
<protein>
    <submittedName>
        <fullName evidence="1">Uncharacterized protein</fullName>
    </submittedName>
</protein>
<dbReference type="OrthoDB" id="10495126at2759"/>
<reference evidence="1 2" key="1">
    <citation type="submission" date="2015-01" db="EMBL/GenBank/DDBJ databases">
        <title>Evolution of Trichinella species and genotypes.</title>
        <authorList>
            <person name="Korhonen P.K."/>
            <person name="Edoardo P."/>
            <person name="Giuseppe L.R."/>
            <person name="Gasser R.B."/>
        </authorList>
    </citation>
    <scope>NUCLEOTIDE SEQUENCE [LARGE SCALE GENOMIC DNA]</scope>
    <source>
        <strain evidence="1">ISS417</strain>
    </source>
</reference>
<dbReference type="EMBL" id="JYDJ01000076">
    <property type="protein sequence ID" value="KRX45417.1"/>
    <property type="molecule type" value="Genomic_DNA"/>
</dbReference>
<name>A0A0V0U2C9_9BILA</name>
<accession>A0A0V0U2C9</accession>